<dbReference type="RefSeq" id="WP_021687625.1">
    <property type="nucleotide sequence ID" value="NZ_KI260567.1"/>
</dbReference>
<reference evidence="1 2" key="1">
    <citation type="submission" date="2013-08" db="EMBL/GenBank/DDBJ databases">
        <authorList>
            <person name="Weinstock G."/>
            <person name="Sodergren E."/>
            <person name="Wylie T."/>
            <person name="Fulton L."/>
            <person name="Fulton R."/>
            <person name="Fronick C."/>
            <person name="O'Laughlin M."/>
            <person name="Godfrey J."/>
            <person name="Miner T."/>
            <person name="Herter B."/>
            <person name="Appelbaum E."/>
            <person name="Cordes M."/>
            <person name="Lek S."/>
            <person name="Wollam A."/>
            <person name="Pepin K.H."/>
            <person name="Palsikar V.B."/>
            <person name="Mitreva M."/>
            <person name="Wilson R.K."/>
        </authorList>
    </citation>
    <scope>NUCLEOTIDE SEQUENCE [LARGE SCALE GENOMIC DNA]</scope>
    <source>
        <strain evidence="1 2">ATCC 700332</strain>
    </source>
</reference>
<evidence type="ECO:0000313" key="1">
    <source>
        <dbReference type="EMBL" id="ERJ92662.1"/>
    </source>
</evidence>
<accession>A0ABN0NYD8</accession>
<evidence type="ECO:0000313" key="2">
    <source>
        <dbReference type="Proteomes" id="UP000016649"/>
    </source>
</evidence>
<protein>
    <submittedName>
        <fullName evidence="1">Uncharacterized protein</fullName>
    </submittedName>
</protein>
<sequence>MQVLEIRVLEQEAGYIYYRRTYRATALLLLLTKNVEVPIHFIIETNAAGIHTIDVRLEGSVDYPLLPVVKALKTEILNMDQKGLLPC</sequence>
<organism evidence="1 2">
    <name type="scientific">Treponema lecithinolyticum ATCC 700332</name>
    <dbReference type="NCBI Taxonomy" id="1321815"/>
    <lineage>
        <taxon>Bacteria</taxon>
        <taxon>Pseudomonadati</taxon>
        <taxon>Spirochaetota</taxon>
        <taxon>Spirochaetia</taxon>
        <taxon>Spirochaetales</taxon>
        <taxon>Treponemataceae</taxon>
        <taxon>Treponema</taxon>
    </lineage>
</organism>
<dbReference type="Proteomes" id="UP000016649">
    <property type="component" value="Unassembled WGS sequence"/>
</dbReference>
<dbReference type="EMBL" id="AWVH01000033">
    <property type="protein sequence ID" value="ERJ92662.1"/>
    <property type="molecule type" value="Genomic_DNA"/>
</dbReference>
<comment type="caution">
    <text evidence="1">The sequence shown here is derived from an EMBL/GenBank/DDBJ whole genome shotgun (WGS) entry which is preliminary data.</text>
</comment>
<keyword evidence="2" id="KW-1185">Reference proteome</keyword>
<name>A0ABN0NYD8_TRELE</name>
<gene>
    <name evidence="1" type="ORF">HMPREF9193_01421</name>
</gene>
<proteinExistence type="predicted"/>